<evidence type="ECO:0000313" key="5">
    <source>
        <dbReference type="EMBL" id="MFC4652368.1"/>
    </source>
</evidence>
<dbReference type="Proteomes" id="UP001595987">
    <property type="component" value="Unassembled WGS sequence"/>
</dbReference>
<dbReference type="InterPro" id="IPR000620">
    <property type="entry name" value="EamA_dom"/>
</dbReference>
<dbReference type="PANTHER" id="PTHR22911">
    <property type="entry name" value="ACYL-MALONYL CONDENSING ENZYME-RELATED"/>
    <property type="match status" value="1"/>
</dbReference>
<evidence type="ECO:0000256" key="2">
    <source>
        <dbReference type="ARBA" id="ARBA00007362"/>
    </source>
</evidence>
<feature type="transmembrane region" description="Helical" evidence="3">
    <location>
        <begin position="278"/>
        <end position="294"/>
    </location>
</feature>
<dbReference type="InterPro" id="IPR037185">
    <property type="entry name" value="EmrE-like"/>
</dbReference>
<feature type="transmembrane region" description="Helical" evidence="3">
    <location>
        <begin position="78"/>
        <end position="96"/>
    </location>
</feature>
<keyword evidence="3" id="KW-0472">Membrane</keyword>
<accession>A0ABV9JCW2</accession>
<feature type="domain" description="EamA" evidence="4">
    <location>
        <begin position="162"/>
        <end position="294"/>
    </location>
</feature>
<feature type="transmembrane region" description="Helical" evidence="3">
    <location>
        <begin position="131"/>
        <end position="149"/>
    </location>
</feature>
<feature type="transmembrane region" description="Helical" evidence="3">
    <location>
        <begin position="38"/>
        <end position="57"/>
    </location>
</feature>
<name>A0ABV9JCW2_9LACT</name>
<organism evidence="5 6">
    <name type="scientific">Lactococcus nasutitermitis</name>
    <dbReference type="NCBI Taxonomy" id="1652957"/>
    <lineage>
        <taxon>Bacteria</taxon>
        <taxon>Bacillati</taxon>
        <taxon>Bacillota</taxon>
        <taxon>Bacilli</taxon>
        <taxon>Lactobacillales</taxon>
        <taxon>Streptococcaceae</taxon>
        <taxon>Lactococcus</taxon>
    </lineage>
</organism>
<feature type="transmembrane region" description="Helical" evidence="3">
    <location>
        <begin position="108"/>
        <end position="124"/>
    </location>
</feature>
<comment type="subcellular location">
    <subcellularLocation>
        <location evidence="1">Endomembrane system</location>
        <topology evidence="1">Multi-pass membrane protein</topology>
    </subcellularLocation>
</comment>
<feature type="transmembrane region" description="Helical" evidence="3">
    <location>
        <begin position="222"/>
        <end position="241"/>
    </location>
</feature>
<evidence type="ECO:0000256" key="1">
    <source>
        <dbReference type="ARBA" id="ARBA00004127"/>
    </source>
</evidence>
<feature type="transmembrane region" description="Helical" evidence="3">
    <location>
        <begin position="161"/>
        <end position="178"/>
    </location>
</feature>
<comment type="similarity">
    <text evidence="2">Belongs to the EamA transporter family.</text>
</comment>
<evidence type="ECO:0000313" key="6">
    <source>
        <dbReference type="Proteomes" id="UP001595987"/>
    </source>
</evidence>
<dbReference type="SUPFAM" id="SSF103481">
    <property type="entry name" value="Multidrug resistance efflux transporter EmrE"/>
    <property type="match status" value="2"/>
</dbReference>
<sequence>MGTQHQIFKGTLLAVLAGILWGISGIFGQLFFETYHGNALWITSFRLIVAGIILLAMSYLKDRQSFFKLVKTKKNIPLLLLYTFGGVFSVQFFYYLTIQLSNSATATILQYTAPVFIMAFQALVQHQLPKLKSILFVLLAMLGVFLLITNGDFTHLVIKPLALLAGFITALAVVIYTISPKRLLDEYGALNVSGWGMLIAGIGSNIIYPLWRVDFKIEPLSIFYVLCIAIIGTAFAFLLWLQAVQYVSPLVVNVATATEPLSAVLLSIFLFAMPLTPLSVIAIILVIVSVILLSRTEQEI</sequence>
<comment type="caution">
    <text evidence="5">The sequence shown here is derived from an EMBL/GenBank/DDBJ whole genome shotgun (WGS) entry which is preliminary data.</text>
</comment>
<feature type="transmembrane region" description="Helical" evidence="3">
    <location>
        <begin position="12"/>
        <end position="32"/>
    </location>
</feature>
<dbReference type="EMBL" id="JBHSGD010000005">
    <property type="protein sequence ID" value="MFC4652368.1"/>
    <property type="molecule type" value="Genomic_DNA"/>
</dbReference>
<dbReference type="Pfam" id="PF00892">
    <property type="entry name" value="EamA"/>
    <property type="match status" value="2"/>
</dbReference>
<keyword evidence="3" id="KW-1133">Transmembrane helix</keyword>
<proteinExistence type="inferred from homology"/>
<protein>
    <submittedName>
        <fullName evidence="5">DMT family transporter</fullName>
    </submittedName>
</protein>
<reference evidence="6" key="1">
    <citation type="journal article" date="2019" name="Int. J. Syst. Evol. Microbiol.">
        <title>The Global Catalogue of Microorganisms (GCM) 10K type strain sequencing project: providing services to taxonomists for standard genome sequencing and annotation.</title>
        <authorList>
            <consortium name="The Broad Institute Genomics Platform"/>
            <consortium name="The Broad Institute Genome Sequencing Center for Infectious Disease"/>
            <person name="Wu L."/>
            <person name="Ma J."/>
        </authorList>
    </citation>
    <scope>NUCLEOTIDE SEQUENCE [LARGE SCALE GENOMIC DNA]</scope>
    <source>
        <strain evidence="6">CCUG 63287</strain>
    </source>
</reference>
<dbReference type="RefSeq" id="WP_213534954.1">
    <property type="nucleotide sequence ID" value="NZ_BOVQ01000004.1"/>
</dbReference>
<evidence type="ECO:0000259" key="4">
    <source>
        <dbReference type="Pfam" id="PF00892"/>
    </source>
</evidence>
<evidence type="ECO:0000256" key="3">
    <source>
        <dbReference type="SAM" id="Phobius"/>
    </source>
</evidence>
<dbReference type="PANTHER" id="PTHR22911:SF79">
    <property type="entry name" value="MOBA-LIKE NTP TRANSFERASE DOMAIN-CONTAINING PROTEIN"/>
    <property type="match status" value="1"/>
</dbReference>
<keyword evidence="6" id="KW-1185">Reference proteome</keyword>
<gene>
    <name evidence="5" type="ORF">ACFO26_05540</name>
</gene>
<keyword evidence="3" id="KW-0812">Transmembrane</keyword>
<feature type="transmembrane region" description="Helical" evidence="3">
    <location>
        <begin position="190"/>
        <end position="210"/>
    </location>
</feature>
<feature type="domain" description="EamA" evidence="4">
    <location>
        <begin position="9"/>
        <end position="148"/>
    </location>
</feature>